<dbReference type="PRINTS" id="PR01210">
    <property type="entry name" value="GGTRANSPTASE"/>
</dbReference>
<evidence type="ECO:0000256" key="4">
    <source>
        <dbReference type="SAM" id="SignalP"/>
    </source>
</evidence>
<keyword evidence="3" id="KW-0808">Transferase</keyword>
<feature type="binding site" evidence="2">
    <location>
        <position position="460"/>
    </location>
    <ligand>
        <name>L-glutamate</name>
        <dbReference type="ChEBI" id="CHEBI:29985"/>
    </ligand>
</feature>
<evidence type="ECO:0000256" key="3">
    <source>
        <dbReference type="RuleBase" id="RU368068"/>
    </source>
</evidence>
<keyword evidence="3" id="KW-0012">Acyltransferase</keyword>
<dbReference type="EC" id="3.4.19.13" evidence="3"/>
<feature type="binding site" evidence="2">
    <location>
        <begin position="437"/>
        <end position="438"/>
    </location>
    <ligand>
        <name>L-glutamate</name>
        <dbReference type="ChEBI" id="CHEBI:29985"/>
    </ligand>
</feature>
<evidence type="ECO:0000256" key="2">
    <source>
        <dbReference type="PIRSR" id="PIRSR600101-2"/>
    </source>
</evidence>
<dbReference type="GO" id="GO:0103068">
    <property type="term" value="F:leukotriene C4 gamma-glutamyl transferase activity"/>
    <property type="evidence" value="ECO:0007669"/>
    <property type="project" value="UniProtKB-EC"/>
</dbReference>
<gene>
    <name evidence="5" type="ORF">CDD82_6606</name>
</gene>
<dbReference type="OrthoDB" id="1081007at2759"/>
<comment type="function">
    <text evidence="3">Cleaves the gamma-glutamyl peptide bond of glutathione and glutathione conjugates.</text>
</comment>
<comment type="caution">
    <text evidence="5">The sequence shown here is derived from an EMBL/GenBank/DDBJ whole genome shotgun (WGS) entry which is preliminary data.</text>
</comment>
<dbReference type="SUPFAM" id="SSF56235">
    <property type="entry name" value="N-terminal nucleophile aminohydrolases (Ntn hydrolases)"/>
    <property type="match status" value="1"/>
</dbReference>
<keyword evidence="6" id="KW-1185">Reference proteome</keyword>
<dbReference type="GO" id="GO:0036374">
    <property type="term" value="F:glutathione hydrolase activity"/>
    <property type="evidence" value="ECO:0007669"/>
    <property type="project" value="UniProtKB-UniRule"/>
</dbReference>
<dbReference type="Gene3D" id="1.10.246.130">
    <property type="match status" value="1"/>
</dbReference>
<comment type="catalytic activity">
    <reaction evidence="3">
        <text>an S-substituted glutathione + H2O = an S-substituted L-cysteinylglycine + L-glutamate</text>
        <dbReference type="Rhea" id="RHEA:59468"/>
        <dbReference type="ChEBI" id="CHEBI:15377"/>
        <dbReference type="ChEBI" id="CHEBI:29985"/>
        <dbReference type="ChEBI" id="CHEBI:90779"/>
        <dbReference type="ChEBI" id="CHEBI:143103"/>
        <dbReference type="EC" id="3.4.19.13"/>
    </reaction>
</comment>
<comment type="catalytic activity">
    <reaction evidence="3">
        <text>an N-terminal (5-L-glutamyl)-[peptide] + an alpha-amino acid = 5-L-glutamyl amino acid + an N-terminal L-alpha-aminoacyl-[peptide]</text>
        <dbReference type="Rhea" id="RHEA:23904"/>
        <dbReference type="Rhea" id="RHEA-COMP:9780"/>
        <dbReference type="Rhea" id="RHEA-COMP:9795"/>
        <dbReference type="ChEBI" id="CHEBI:77644"/>
        <dbReference type="ChEBI" id="CHEBI:78597"/>
        <dbReference type="ChEBI" id="CHEBI:78599"/>
        <dbReference type="ChEBI" id="CHEBI:78608"/>
        <dbReference type="EC" id="2.3.2.2"/>
    </reaction>
</comment>
<evidence type="ECO:0000313" key="5">
    <source>
        <dbReference type="EMBL" id="PHH71281.1"/>
    </source>
</evidence>
<dbReference type="EC" id="2.3.2.2" evidence="3"/>
<feature type="signal peptide" evidence="4">
    <location>
        <begin position="1"/>
        <end position="20"/>
    </location>
</feature>
<dbReference type="InterPro" id="IPR043138">
    <property type="entry name" value="GGT_lsub"/>
</dbReference>
<dbReference type="GO" id="GO:0006751">
    <property type="term" value="P:glutathione catabolic process"/>
    <property type="evidence" value="ECO:0007669"/>
    <property type="project" value="UniProtKB-UniRule"/>
</dbReference>
<dbReference type="InterPro" id="IPR043137">
    <property type="entry name" value="GGT_ssub_C"/>
</dbReference>
<dbReference type="EMBL" id="NJEU01000698">
    <property type="protein sequence ID" value="PHH71281.1"/>
    <property type="molecule type" value="Genomic_DNA"/>
</dbReference>
<dbReference type="NCBIfam" id="TIGR00066">
    <property type="entry name" value="g_glut_trans"/>
    <property type="match status" value="1"/>
</dbReference>
<dbReference type="Proteomes" id="UP000224854">
    <property type="component" value="Unassembled WGS sequence"/>
</dbReference>
<dbReference type="PANTHER" id="PTHR11686">
    <property type="entry name" value="GAMMA GLUTAMYL TRANSPEPTIDASE"/>
    <property type="match status" value="1"/>
</dbReference>
<comment type="pathway">
    <text evidence="3">Sulfur metabolism; glutathione metabolism.</text>
</comment>
<feature type="chain" id="PRO_5012654526" description="Glutathione hydrolase" evidence="4">
    <location>
        <begin position="21"/>
        <end position="557"/>
    </location>
</feature>
<dbReference type="InterPro" id="IPR029055">
    <property type="entry name" value="Ntn_hydrolases_N"/>
</dbReference>
<dbReference type="InterPro" id="IPR000101">
    <property type="entry name" value="GGT_peptidase"/>
</dbReference>
<dbReference type="GO" id="GO:0005886">
    <property type="term" value="C:plasma membrane"/>
    <property type="evidence" value="ECO:0007669"/>
    <property type="project" value="TreeGrafter"/>
</dbReference>
<organism evidence="5 6">
    <name type="scientific">Ophiocordyceps australis</name>
    <dbReference type="NCBI Taxonomy" id="1399860"/>
    <lineage>
        <taxon>Eukaryota</taxon>
        <taxon>Fungi</taxon>
        <taxon>Dikarya</taxon>
        <taxon>Ascomycota</taxon>
        <taxon>Pezizomycotina</taxon>
        <taxon>Sordariomycetes</taxon>
        <taxon>Hypocreomycetidae</taxon>
        <taxon>Hypocreales</taxon>
        <taxon>Ophiocordycipitaceae</taxon>
        <taxon>Ophiocordyceps</taxon>
    </lineage>
</organism>
<accession>A0A2C5YWJ2</accession>
<comment type="catalytic activity">
    <reaction evidence="3">
        <text>glutathione + H2O = L-cysteinylglycine + L-glutamate</text>
        <dbReference type="Rhea" id="RHEA:28807"/>
        <dbReference type="ChEBI" id="CHEBI:15377"/>
        <dbReference type="ChEBI" id="CHEBI:29985"/>
        <dbReference type="ChEBI" id="CHEBI:57925"/>
        <dbReference type="ChEBI" id="CHEBI:61694"/>
        <dbReference type="EC" id="3.4.19.13"/>
    </reaction>
</comment>
<dbReference type="PANTHER" id="PTHR11686:SF62">
    <property type="entry name" value="GLUTATHIONE HYDROLASE"/>
    <property type="match status" value="1"/>
</dbReference>
<dbReference type="Gene3D" id="3.60.20.40">
    <property type="match status" value="1"/>
</dbReference>
<evidence type="ECO:0000256" key="1">
    <source>
        <dbReference type="PIRSR" id="PIRSR600101-1"/>
    </source>
</evidence>
<reference evidence="5 6" key="1">
    <citation type="submission" date="2017-06" db="EMBL/GenBank/DDBJ databases">
        <title>Ant-infecting Ophiocordyceps genomes reveal a high diversity of potential behavioral manipulation genes and a possible major role for enterotoxins.</title>
        <authorList>
            <person name="De Bekker C."/>
            <person name="Evans H.C."/>
            <person name="Brachmann A."/>
            <person name="Hughes D.P."/>
        </authorList>
    </citation>
    <scope>NUCLEOTIDE SEQUENCE [LARGE SCALE GENOMIC DNA]</scope>
    <source>
        <strain evidence="5 6">1348a</strain>
    </source>
</reference>
<feature type="binding site" evidence="2">
    <location>
        <position position="409"/>
    </location>
    <ligand>
        <name>L-glutamate</name>
        <dbReference type="ChEBI" id="CHEBI:29985"/>
    </ligand>
</feature>
<dbReference type="Pfam" id="PF01019">
    <property type="entry name" value="G_glu_transpept"/>
    <property type="match status" value="1"/>
</dbReference>
<proteinExistence type="predicted"/>
<dbReference type="FunFam" id="1.10.246.130:FF:000001">
    <property type="entry name" value="Gamma-glutamyltransferase 5 isoform 1"/>
    <property type="match status" value="1"/>
</dbReference>
<name>A0A2C5YWJ2_9HYPO</name>
<protein>
    <recommendedName>
        <fullName evidence="3">Glutathione hydrolase</fullName>
        <ecNumber evidence="3">2.3.2.2</ecNumber>
        <ecNumber evidence="3">3.4.19.13</ecNumber>
    </recommendedName>
    <alternativeName>
        <fullName evidence="3">Gamma-glutamyltransferase</fullName>
    </alternativeName>
    <alternativeName>
        <fullName evidence="3">Gamma-glutamyltranspeptidase</fullName>
    </alternativeName>
</protein>
<feature type="active site" description="Nucleophile" evidence="1">
    <location>
        <position position="367"/>
    </location>
</feature>
<feature type="binding site" evidence="2">
    <location>
        <begin position="385"/>
        <end position="387"/>
    </location>
    <ligand>
        <name>L-glutamate</name>
        <dbReference type="ChEBI" id="CHEBI:29985"/>
    </ligand>
</feature>
<feature type="binding site" evidence="2">
    <location>
        <position position="96"/>
    </location>
    <ligand>
        <name>L-glutamate</name>
        <dbReference type="ChEBI" id="CHEBI:29985"/>
    </ligand>
</feature>
<keyword evidence="3" id="KW-0378">Hydrolase</keyword>
<dbReference type="UniPathway" id="UPA00204"/>
<evidence type="ECO:0000313" key="6">
    <source>
        <dbReference type="Proteomes" id="UP000224854"/>
    </source>
</evidence>
<keyword evidence="4" id="KW-0732">Signal</keyword>
<dbReference type="AlphaFoldDB" id="A0A2C5YWJ2"/>
<sequence length="557" mass="59386">MAPLLRLASSLLFLSAATLAAYDPEQPPKIGAVASESAVCSQIGRQLLKIGGNAADAMLGTVLCVGIVAMYHSGIGGGGFMTIRLPNGTYESVDFRETAPAAAFESMFEDNVEASKVGGLASGVPGELRGLDYLHRKYGKLPWVQVFQPIIKLARAGFVVTEELARFMDAQKTPFLTDDPAWAVDFAPQGKRVQKADIMTRKRYANTLEDIANYGVDVFYTGAMAKATVAAVQARNGIMTMADLANYTVKHREAVHVEYRGHKLTSCNTPASGVVALSALNIVSGYEPLDNMGALSTHRLDEAFKFAFGQRVNLGDPDFVAGMDEYTAKMISPQTGASLRSRISNATTHEPDWYDSERLEVPEMAGTSFIATADASGMAIALTTSLNLGFGSRVMVPETGIVMNSQMNDFGIPGSSDAYGYKASAANLVGPGKRPLSSISPVIGETPDGRLSFSVGGAGGSRIITATAQAIVHLIDQQMSMLEALKQPRLHDQLIPSVVTFEDGFDNKTVDFMRRLHHNVSWVAPGQSSVQGVRQLPNGTFEAAGEPRQASSGGFAI</sequence>